<keyword evidence="4" id="KW-0227">DNA damage</keyword>
<feature type="region of interest" description="Disordered" evidence="8">
    <location>
        <begin position="99"/>
        <end position="175"/>
    </location>
</feature>
<gene>
    <name evidence="10" type="ORF">LECACI_7A001402</name>
</gene>
<keyword evidence="6" id="KW-0234">DNA repair</keyword>
<evidence type="ECO:0000256" key="6">
    <source>
        <dbReference type="ARBA" id="ARBA00023204"/>
    </source>
</evidence>
<evidence type="ECO:0000256" key="7">
    <source>
        <dbReference type="ARBA" id="ARBA00023242"/>
    </source>
</evidence>
<dbReference type="Proteomes" id="UP001296104">
    <property type="component" value="Unassembled WGS sequence"/>
</dbReference>
<dbReference type="InterPro" id="IPR013087">
    <property type="entry name" value="Znf_C2H2_type"/>
</dbReference>
<dbReference type="GO" id="GO:0046872">
    <property type="term" value="F:metal ion binding"/>
    <property type="evidence" value="ECO:0007669"/>
    <property type="project" value="UniProtKB-KW"/>
</dbReference>
<keyword evidence="5" id="KW-0378">Hydrolase</keyword>
<evidence type="ECO:0000256" key="5">
    <source>
        <dbReference type="ARBA" id="ARBA00022801"/>
    </source>
</evidence>
<dbReference type="InterPro" id="IPR012462">
    <property type="entry name" value="UFSP1/2_DUB_cat"/>
</dbReference>
<feature type="domain" description="UBZ3-type" evidence="9">
    <location>
        <begin position="65"/>
        <end position="101"/>
    </location>
</feature>
<dbReference type="Gene3D" id="3.90.70.130">
    <property type="match status" value="1"/>
</dbReference>
<evidence type="ECO:0000256" key="2">
    <source>
        <dbReference type="ARBA" id="ARBA00022679"/>
    </source>
</evidence>
<feature type="compositionally biased region" description="Low complexity" evidence="8">
    <location>
        <begin position="145"/>
        <end position="156"/>
    </location>
</feature>
<keyword evidence="2" id="KW-0808">Transferase</keyword>
<dbReference type="InterPro" id="IPR041298">
    <property type="entry name" value="UBZ3"/>
</dbReference>
<organism evidence="10 11">
    <name type="scientific">Lecanosticta acicola</name>
    <dbReference type="NCBI Taxonomy" id="111012"/>
    <lineage>
        <taxon>Eukaryota</taxon>
        <taxon>Fungi</taxon>
        <taxon>Dikarya</taxon>
        <taxon>Ascomycota</taxon>
        <taxon>Pezizomycotina</taxon>
        <taxon>Dothideomycetes</taxon>
        <taxon>Dothideomycetidae</taxon>
        <taxon>Mycosphaerellales</taxon>
        <taxon>Mycosphaerellaceae</taxon>
        <taxon>Lecanosticta</taxon>
    </lineage>
</organism>
<evidence type="ECO:0000256" key="8">
    <source>
        <dbReference type="SAM" id="MobiDB-lite"/>
    </source>
</evidence>
<dbReference type="GO" id="GO:0005634">
    <property type="term" value="C:nucleus"/>
    <property type="evidence" value="ECO:0007669"/>
    <property type="project" value="UniProtKB-SubCell"/>
</dbReference>
<keyword evidence="11" id="KW-1185">Reference proteome</keyword>
<proteinExistence type="predicted"/>
<evidence type="ECO:0000313" key="10">
    <source>
        <dbReference type="EMBL" id="CAK3834972.1"/>
    </source>
</evidence>
<dbReference type="PROSITE" id="PS00028">
    <property type="entry name" value="ZINC_FINGER_C2H2_1"/>
    <property type="match status" value="1"/>
</dbReference>
<dbReference type="AlphaFoldDB" id="A0AAI9E7W7"/>
<name>A0AAI9E7W7_9PEZI</name>
<dbReference type="PROSITE" id="PS51907">
    <property type="entry name" value="ZF_UBZ3"/>
    <property type="match status" value="1"/>
</dbReference>
<feature type="region of interest" description="Disordered" evidence="8">
    <location>
        <begin position="34"/>
        <end position="71"/>
    </location>
</feature>
<dbReference type="GO" id="GO:0006281">
    <property type="term" value="P:DNA repair"/>
    <property type="evidence" value="ECO:0007669"/>
    <property type="project" value="UniProtKB-KW"/>
</dbReference>
<reference evidence="10" key="1">
    <citation type="submission" date="2023-11" db="EMBL/GenBank/DDBJ databases">
        <authorList>
            <person name="Alioto T."/>
            <person name="Alioto T."/>
            <person name="Gomez Garrido J."/>
        </authorList>
    </citation>
    <scope>NUCLEOTIDE SEQUENCE</scope>
</reference>
<evidence type="ECO:0000259" key="9">
    <source>
        <dbReference type="PROSITE" id="PS51907"/>
    </source>
</evidence>
<dbReference type="GO" id="GO:0016740">
    <property type="term" value="F:transferase activity"/>
    <property type="evidence" value="ECO:0007669"/>
    <property type="project" value="UniProtKB-KW"/>
</dbReference>
<dbReference type="GO" id="GO:0016787">
    <property type="term" value="F:hydrolase activity"/>
    <property type="evidence" value="ECO:0007669"/>
    <property type="project" value="UniProtKB-KW"/>
</dbReference>
<evidence type="ECO:0000256" key="1">
    <source>
        <dbReference type="ARBA" id="ARBA00004123"/>
    </source>
</evidence>
<protein>
    <submittedName>
        <fullName evidence="10">Zinc finger with UFM1-specific peptidase domain</fullName>
    </submittedName>
</protein>
<dbReference type="Pfam" id="PF07910">
    <property type="entry name" value="Peptidase_C78"/>
    <property type="match status" value="1"/>
</dbReference>
<comment type="caution">
    <text evidence="10">The sequence shown here is derived from an EMBL/GenBank/DDBJ whole genome shotgun (WGS) entry which is preliminary data.</text>
</comment>
<keyword evidence="7" id="KW-0539">Nucleus</keyword>
<comment type="subcellular location">
    <subcellularLocation>
        <location evidence="1">Nucleus</location>
    </subcellularLocation>
</comment>
<dbReference type="EMBL" id="CAVMBE010000005">
    <property type="protein sequence ID" value="CAK3834972.1"/>
    <property type="molecule type" value="Genomic_DNA"/>
</dbReference>
<evidence type="ECO:0000256" key="3">
    <source>
        <dbReference type="ARBA" id="ARBA00022723"/>
    </source>
</evidence>
<sequence length="463" mass="51810">MVERVTCPFGCGYRCDNEYSAQLHIEEHHTENSPFIARGNYGPATNSGGDGPSKARSAASQESMPDDSWTRCTRPGCGEHVLLSEIDEHLDLHTAAALSEQEAQKAPPLPPRRKRSRSPARPQSSRDLAVRSPRKLEKHHAGSILSLVSGTSTRTRTTVRRLKEPHKTGRLGKNELGPYAFEERMPDDVRRFLMRAARPTYVQRIGADGRLVQKAYVENETVGVVDVLSDLCALDKANAATYLCHPKVRHIRKLNCTGNFCGYWSIQTVLTYVQYIKPRGPQTLPNVIEMQELIEAAWEWGVCSYSRTETGGIKNTRKWIGTQECVAFFSAVGVQNEALCFGGGEEDHAAEELLDYVEAYFMGAIDVAHKHGTSHITQLSPIYFQRRGHSMTIVGLERRVDGSRNLLVFDSSFETSNPMKRLVEGRRAHAMVEDILKPYRRSDSQLSDFKAFEIVFPVESGVS</sequence>
<evidence type="ECO:0000256" key="4">
    <source>
        <dbReference type="ARBA" id="ARBA00022763"/>
    </source>
</evidence>
<accession>A0AAI9E7W7</accession>
<evidence type="ECO:0000313" key="11">
    <source>
        <dbReference type="Proteomes" id="UP001296104"/>
    </source>
</evidence>
<keyword evidence="3" id="KW-0479">Metal-binding</keyword>